<evidence type="ECO:0000256" key="2">
    <source>
        <dbReference type="ARBA" id="ARBA00022737"/>
    </source>
</evidence>
<dbReference type="Gene3D" id="2.130.10.10">
    <property type="entry name" value="YVTN repeat-like/Quinoprotein amine dehydrogenase"/>
    <property type="match status" value="1"/>
</dbReference>
<dbReference type="PANTHER" id="PTHR19857:SF8">
    <property type="entry name" value="ANGIO-ASSOCIATED MIGRATORY CELL PROTEIN"/>
    <property type="match status" value="1"/>
</dbReference>
<dbReference type="InterPro" id="IPR015943">
    <property type="entry name" value="WD40/YVTN_repeat-like_dom_sf"/>
</dbReference>
<dbReference type="PANTHER" id="PTHR19857">
    <property type="entry name" value="MITOCHONDRIAL DIVISION PROTEIN 1-RELATED"/>
    <property type="match status" value="1"/>
</dbReference>
<dbReference type="InterPro" id="IPR051179">
    <property type="entry name" value="WD_repeat_multifunction"/>
</dbReference>
<protein>
    <recommendedName>
        <fullName evidence="6">Angio-associated migratory cell protein</fullName>
    </recommendedName>
</protein>
<dbReference type="Proteomes" id="UP001152798">
    <property type="component" value="Chromosome 1"/>
</dbReference>
<proteinExistence type="predicted"/>
<evidence type="ECO:0000256" key="1">
    <source>
        <dbReference type="ARBA" id="ARBA00022574"/>
    </source>
</evidence>
<organism evidence="4 5">
    <name type="scientific">Nezara viridula</name>
    <name type="common">Southern green stink bug</name>
    <name type="synonym">Cimex viridulus</name>
    <dbReference type="NCBI Taxonomy" id="85310"/>
    <lineage>
        <taxon>Eukaryota</taxon>
        <taxon>Metazoa</taxon>
        <taxon>Ecdysozoa</taxon>
        <taxon>Arthropoda</taxon>
        <taxon>Hexapoda</taxon>
        <taxon>Insecta</taxon>
        <taxon>Pterygota</taxon>
        <taxon>Neoptera</taxon>
        <taxon>Paraneoptera</taxon>
        <taxon>Hemiptera</taxon>
        <taxon>Heteroptera</taxon>
        <taxon>Panheteroptera</taxon>
        <taxon>Pentatomomorpha</taxon>
        <taxon>Pentatomoidea</taxon>
        <taxon>Pentatomidae</taxon>
        <taxon>Pentatominae</taxon>
        <taxon>Nezara</taxon>
    </lineage>
</organism>
<dbReference type="InterPro" id="IPR011047">
    <property type="entry name" value="Quinoprotein_ADH-like_sf"/>
</dbReference>
<dbReference type="PROSITE" id="PS50082">
    <property type="entry name" value="WD_REPEATS_2"/>
    <property type="match status" value="2"/>
</dbReference>
<gene>
    <name evidence="4" type="ORF">NEZAVI_LOCUS2754</name>
</gene>
<evidence type="ECO:0000313" key="5">
    <source>
        <dbReference type="Proteomes" id="UP001152798"/>
    </source>
</evidence>
<keyword evidence="2" id="KW-0677">Repeat</keyword>
<dbReference type="SMART" id="SM00320">
    <property type="entry name" value="WD40"/>
    <property type="match status" value="7"/>
</dbReference>
<dbReference type="SUPFAM" id="SSF50998">
    <property type="entry name" value="Quinoprotein alcohol dehydrogenase-like"/>
    <property type="match status" value="1"/>
</dbReference>
<evidence type="ECO:0000313" key="4">
    <source>
        <dbReference type="EMBL" id="CAH1391825.1"/>
    </source>
</evidence>
<evidence type="ECO:0008006" key="6">
    <source>
        <dbReference type="Google" id="ProtNLM"/>
    </source>
</evidence>
<feature type="repeat" description="WD" evidence="3">
    <location>
        <begin position="384"/>
        <end position="415"/>
    </location>
</feature>
<dbReference type="Pfam" id="PF00400">
    <property type="entry name" value="WD40"/>
    <property type="match status" value="4"/>
</dbReference>
<accession>A0A9P0E8C0</accession>
<reference evidence="4" key="1">
    <citation type="submission" date="2022-01" db="EMBL/GenBank/DDBJ databases">
        <authorList>
            <person name="King R."/>
        </authorList>
    </citation>
    <scope>NUCLEOTIDE SEQUENCE</scope>
</reference>
<dbReference type="EMBL" id="OV725077">
    <property type="protein sequence ID" value="CAH1391825.1"/>
    <property type="molecule type" value="Genomic_DNA"/>
</dbReference>
<keyword evidence="1 3" id="KW-0853">WD repeat</keyword>
<keyword evidence="5" id="KW-1185">Reference proteome</keyword>
<sequence>MTYGDRPIESNSRSLVMDDEFEGLEEYEIIDTDDLEVEIEMSSTSEEEEEAVGYESDSEFERKMSCIPTTDHASFIFSKHTGSVYCIGIHPQDENIVITGGQDEKPYIWNSQTGEVLMESDKFSDSVLNVAFNHDGKYVAAIDMGGKIQVWKTLPTGFNDVWDTKIDDVQWMRWHPQANVLLVGESSGSVYMWKIPSGECKVLPGHRDLADVGAFMPDGKRAVICYIDGSIRVFNLANGNVCMKYDSPDIQLETVISLDVHPDNNLVAVGTISSRLYVLKTQGAKSAQQFMCVEEHEKGSEAVTTSIEYVAFSRKLPYNVIVAATDNALHVYDYVKSEERGYIPIEEGVTRLVWPEGKHTVYVGTKVGKIAVCDIRALRRIGTLEGHSKSILDLATTKDAKTLFTTSDDHTVRLFPVDELMPQFGNSTE</sequence>
<dbReference type="InterPro" id="IPR001680">
    <property type="entry name" value="WD40_rpt"/>
</dbReference>
<name>A0A9P0E8C0_NEZVI</name>
<dbReference type="AlphaFoldDB" id="A0A9P0E8C0"/>
<feature type="repeat" description="WD" evidence="3">
    <location>
        <begin position="77"/>
        <end position="119"/>
    </location>
</feature>
<dbReference type="OrthoDB" id="10261640at2759"/>
<evidence type="ECO:0000256" key="3">
    <source>
        <dbReference type="PROSITE-ProRule" id="PRU00221"/>
    </source>
</evidence>